<evidence type="ECO:0000313" key="2">
    <source>
        <dbReference type="EMBL" id="CAG7651497.1"/>
    </source>
</evidence>
<accession>A0A916K928</accession>
<dbReference type="GO" id="GO:0016747">
    <property type="term" value="F:acyltransferase activity, transferring groups other than amino-acyl groups"/>
    <property type="evidence" value="ECO:0007669"/>
    <property type="project" value="InterPro"/>
</dbReference>
<evidence type="ECO:0000313" key="3">
    <source>
        <dbReference type="Proteomes" id="UP000693672"/>
    </source>
</evidence>
<gene>
    <name evidence="2" type="ORF">PAESOLCIP111_06327</name>
</gene>
<keyword evidence="3" id="KW-1185">Reference proteome</keyword>
<dbReference type="PANTHER" id="PTHR43610:SF1">
    <property type="entry name" value="N-ACETYLTRANSFERASE DOMAIN-CONTAINING PROTEIN"/>
    <property type="match status" value="1"/>
</dbReference>
<dbReference type="Pfam" id="PF13302">
    <property type="entry name" value="Acetyltransf_3"/>
    <property type="match status" value="1"/>
</dbReference>
<protein>
    <recommendedName>
        <fullName evidence="1">N-acetyltransferase domain-containing protein</fullName>
    </recommendedName>
</protein>
<proteinExistence type="predicted"/>
<organism evidence="2 3">
    <name type="scientific">Paenibacillus solanacearum</name>
    <dbReference type="NCBI Taxonomy" id="2048548"/>
    <lineage>
        <taxon>Bacteria</taxon>
        <taxon>Bacillati</taxon>
        <taxon>Bacillota</taxon>
        <taxon>Bacilli</taxon>
        <taxon>Bacillales</taxon>
        <taxon>Paenibacillaceae</taxon>
        <taxon>Paenibacillus</taxon>
    </lineage>
</organism>
<dbReference type="EMBL" id="CAJVAS010000061">
    <property type="protein sequence ID" value="CAG7651497.1"/>
    <property type="molecule type" value="Genomic_DNA"/>
</dbReference>
<comment type="caution">
    <text evidence="2">The sequence shown here is derived from an EMBL/GenBank/DDBJ whole genome shotgun (WGS) entry which is preliminary data.</text>
</comment>
<dbReference type="InterPro" id="IPR000182">
    <property type="entry name" value="GNAT_dom"/>
</dbReference>
<dbReference type="Proteomes" id="UP000693672">
    <property type="component" value="Unassembled WGS sequence"/>
</dbReference>
<feature type="domain" description="N-acetyltransferase" evidence="1">
    <location>
        <begin position="20"/>
        <end position="186"/>
    </location>
</feature>
<dbReference type="AlphaFoldDB" id="A0A916K928"/>
<dbReference type="PROSITE" id="PS51186">
    <property type="entry name" value="GNAT"/>
    <property type="match status" value="1"/>
</dbReference>
<sequence length="199" mass="23070">MVNDAESFFERHIRLENDRIILLPFSEQFEEGLSRIIYGDSELSRFSVNCRSESDLNAYIQRTVGEREKRNAYPFIVIDKTTNEVAGATRFGNIVFPNKRLEIGWTWYGKAYRGKGLNKACKYELLKYAFEVMGFQRVQMSADIDNVQSQRAIAKLGATKEGVFRNNYINSAGESRDDVYYSIVASEWEYIKRTVFKGF</sequence>
<dbReference type="RefSeq" id="WP_246627734.1">
    <property type="nucleotide sequence ID" value="NZ_CAJVAS010000061.1"/>
</dbReference>
<name>A0A916K928_9BACL</name>
<evidence type="ECO:0000259" key="1">
    <source>
        <dbReference type="PROSITE" id="PS51186"/>
    </source>
</evidence>
<reference evidence="2" key="1">
    <citation type="submission" date="2021-06" db="EMBL/GenBank/DDBJ databases">
        <authorList>
            <person name="Criscuolo A."/>
        </authorList>
    </citation>
    <scope>NUCLEOTIDE SEQUENCE</scope>
    <source>
        <strain evidence="2">CIP111600</strain>
    </source>
</reference>
<dbReference type="PANTHER" id="PTHR43610">
    <property type="entry name" value="BLL6696 PROTEIN"/>
    <property type="match status" value="1"/>
</dbReference>